<dbReference type="SMART" id="SM00148">
    <property type="entry name" value="PLCXc"/>
    <property type="match status" value="1"/>
</dbReference>
<dbReference type="EC" id="4.6.1.13" evidence="2"/>
<evidence type="ECO:0000256" key="3">
    <source>
        <dbReference type="ARBA" id="ARBA00019758"/>
    </source>
</evidence>
<organism evidence="7 8">
    <name type="scientific">Mangrovibacter phragmitis</name>
    <dbReference type="NCBI Taxonomy" id="1691903"/>
    <lineage>
        <taxon>Bacteria</taxon>
        <taxon>Pseudomonadati</taxon>
        <taxon>Pseudomonadota</taxon>
        <taxon>Gammaproteobacteria</taxon>
        <taxon>Enterobacterales</taxon>
        <taxon>Enterobacteriaceae</taxon>
        <taxon>Mangrovibacter</taxon>
    </lineage>
</organism>
<accession>A0A1B7L9X2</accession>
<evidence type="ECO:0000256" key="1">
    <source>
        <dbReference type="ARBA" id="ARBA00001316"/>
    </source>
</evidence>
<dbReference type="PROSITE" id="PS50007">
    <property type="entry name" value="PIPLC_X_DOMAIN"/>
    <property type="match status" value="1"/>
</dbReference>
<evidence type="ECO:0000256" key="2">
    <source>
        <dbReference type="ARBA" id="ARBA00012581"/>
    </source>
</evidence>
<comment type="caution">
    <text evidence="7">The sequence shown here is derived from an EMBL/GenBank/DDBJ whole genome shotgun (WGS) entry which is preliminary data.</text>
</comment>
<dbReference type="Pfam" id="PF00388">
    <property type="entry name" value="PI-PLC-X"/>
    <property type="match status" value="1"/>
</dbReference>
<dbReference type="Proteomes" id="UP000078225">
    <property type="component" value="Unassembled WGS sequence"/>
</dbReference>
<dbReference type="PANTHER" id="PTHR13593">
    <property type="match status" value="1"/>
</dbReference>
<name>A0A1B7L9X2_9ENTR</name>
<dbReference type="GO" id="GO:0004436">
    <property type="term" value="F:phosphatidylinositol diacylglycerol-lyase activity"/>
    <property type="evidence" value="ECO:0007669"/>
    <property type="project" value="UniProtKB-EC"/>
</dbReference>
<evidence type="ECO:0000259" key="6">
    <source>
        <dbReference type="SMART" id="SM00148"/>
    </source>
</evidence>
<dbReference type="InterPro" id="IPR000909">
    <property type="entry name" value="PLipase_C_PInositol-sp_X_dom"/>
</dbReference>
<comment type="catalytic activity">
    <reaction evidence="1">
        <text>a 1,2-diacyl-sn-glycero-3-phospho-(1D-myo-inositol) = 1D-myo-inositol 1,2-cyclic phosphate + a 1,2-diacyl-sn-glycerol</text>
        <dbReference type="Rhea" id="RHEA:17093"/>
        <dbReference type="ChEBI" id="CHEBI:17815"/>
        <dbReference type="ChEBI" id="CHEBI:57880"/>
        <dbReference type="ChEBI" id="CHEBI:58484"/>
        <dbReference type="EC" id="4.6.1.13"/>
    </reaction>
</comment>
<protein>
    <recommendedName>
        <fullName evidence="3">1-phosphatidylinositol phosphodiesterase</fullName>
        <ecNumber evidence="2">4.6.1.13</ecNumber>
    </recommendedName>
    <alternativeName>
        <fullName evidence="4">Phosphatidylinositol diacylglycerol-lyase</fullName>
    </alternativeName>
    <alternativeName>
        <fullName evidence="5">Phosphatidylinositol-specific phospholipase C</fullName>
    </alternativeName>
</protein>
<dbReference type="Gene3D" id="3.20.20.190">
    <property type="entry name" value="Phosphatidylinositol (PI) phosphodiesterase"/>
    <property type="match status" value="1"/>
</dbReference>
<reference evidence="8" key="1">
    <citation type="submission" date="2016-05" db="EMBL/GenBank/DDBJ databases">
        <authorList>
            <person name="Behera P."/>
            <person name="Vaishampayan P."/>
            <person name="Singh N."/>
            <person name="Raina V."/>
            <person name="Suar M."/>
            <person name="Pattnaik A."/>
            <person name="Rastogi G."/>
        </authorList>
    </citation>
    <scope>NUCLEOTIDE SEQUENCE [LARGE SCALE GENOMIC DNA]</scope>
    <source>
        <strain evidence="8">MP23</strain>
    </source>
</reference>
<feature type="domain" description="Phosphatidylinositol-specific phospholipase C X" evidence="6">
    <location>
        <begin position="18"/>
        <end position="163"/>
    </location>
</feature>
<dbReference type="GO" id="GO:0008081">
    <property type="term" value="F:phosphoric diester hydrolase activity"/>
    <property type="evidence" value="ECO:0007669"/>
    <property type="project" value="InterPro"/>
</dbReference>
<keyword evidence="8" id="KW-1185">Reference proteome</keyword>
<evidence type="ECO:0000313" key="7">
    <source>
        <dbReference type="EMBL" id="OAT79119.1"/>
    </source>
</evidence>
<dbReference type="InterPro" id="IPR051057">
    <property type="entry name" value="PI-PLC_domain"/>
</dbReference>
<sequence length="427" mass="48936">MILSLLEDKNKWMKGIPDTMSLAHISIPGTHQSCCTEGLATATGWSNCQLKSATIPTQLKDGIRYLDLRCMVVNGEYLEIMHGDVDYRNTLTTVVKECVAFLEKNDSETILMRIKQEGYSLVSDREFIKTFDSSLSQYKYKIHQSNSIPNLGDVRGKIVIISNVSGLTGIQWGSINHQDVSKCSVEQKKRFFLDHIDAAVKSQYNTLFINHSSIQAQGLNHVHFYANKMNEFLFDEFVAGLGTRDVDNSKNESPHIGIIPMDYYRGDVVDEIIKRNVVADLLNMPVVCLRNLGFSDHHLTSSRYHDGSQRTVYCIETYKSDNQKYWLKIDVGGNNFRLFNTYYKEFLYASPRISGGNRRHVLTFMPGKYHEGCVWRFTKTANGQYRIFNDKYKEYLYISGYSSMLFTEECNCLVGGNIPQRGEWTVY</sequence>
<dbReference type="RefSeq" id="WP_064595298.1">
    <property type="nucleotide sequence ID" value="NZ_LYRP01000001.1"/>
</dbReference>
<dbReference type="PANTHER" id="PTHR13593:SF113">
    <property type="entry name" value="SI:DKEY-266F7.9"/>
    <property type="match status" value="1"/>
</dbReference>
<dbReference type="InterPro" id="IPR017946">
    <property type="entry name" value="PLC-like_Pdiesterase_TIM-brl"/>
</dbReference>
<evidence type="ECO:0000313" key="8">
    <source>
        <dbReference type="Proteomes" id="UP000078225"/>
    </source>
</evidence>
<proteinExistence type="predicted"/>
<evidence type="ECO:0000256" key="4">
    <source>
        <dbReference type="ARBA" id="ARBA00030474"/>
    </source>
</evidence>
<gene>
    <name evidence="7" type="ORF">A9B99_05375</name>
</gene>
<dbReference type="OrthoDB" id="7191982at2"/>
<dbReference type="AlphaFoldDB" id="A0A1B7L9X2"/>
<evidence type="ECO:0000256" key="5">
    <source>
        <dbReference type="ARBA" id="ARBA00030782"/>
    </source>
</evidence>
<dbReference type="STRING" id="1691903.A9B99_05375"/>
<dbReference type="GO" id="GO:0006629">
    <property type="term" value="P:lipid metabolic process"/>
    <property type="evidence" value="ECO:0007669"/>
    <property type="project" value="InterPro"/>
</dbReference>
<dbReference type="EMBL" id="LYRP01000001">
    <property type="protein sequence ID" value="OAT79119.1"/>
    <property type="molecule type" value="Genomic_DNA"/>
</dbReference>
<dbReference type="CDD" id="cd23667">
    <property type="entry name" value="beta-trefoil_Ricin_CqDVP-like"/>
    <property type="match status" value="1"/>
</dbReference>
<dbReference type="SUPFAM" id="SSF51695">
    <property type="entry name" value="PLC-like phosphodiesterases"/>
    <property type="match status" value="1"/>
</dbReference>